<name>A0ABW1UUX1_9LACO</name>
<keyword evidence="2" id="KW-1185">Reference proteome</keyword>
<dbReference type="RefSeq" id="WP_125592469.1">
    <property type="nucleotide sequence ID" value="NZ_JBHSSN010000014.1"/>
</dbReference>
<protein>
    <submittedName>
        <fullName evidence="1">Uncharacterized protein</fullName>
    </submittedName>
</protein>
<evidence type="ECO:0000313" key="1">
    <source>
        <dbReference type="EMBL" id="MFC6323523.1"/>
    </source>
</evidence>
<accession>A0ABW1UUX1</accession>
<organism evidence="1 2">
    <name type="scientific">Companilactobacillus baiquanensis</name>
    <dbReference type="NCBI Taxonomy" id="2486005"/>
    <lineage>
        <taxon>Bacteria</taxon>
        <taxon>Bacillati</taxon>
        <taxon>Bacillota</taxon>
        <taxon>Bacilli</taxon>
        <taxon>Lactobacillales</taxon>
        <taxon>Lactobacillaceae</taxon>
        <taxon>Companilactobacillus</taxon>
    </lineage>
</organism>
<comment type="caution">
    <text evidence="1">The sequence shown here is derived from an EMBL/GenBank/DDBJ whole genome shotgun (WGS) entry which is preliminary data.</text>
</comment>
<dbReference type="Proteomes" id="UP001596186">
    <property type="component" value="Unassembled WGS sequence"/>
</dbReference>
<evidence type="ECO:0000313" key="2">
    <source>
        <dbReference type="Proteomes" id="UP001596186"/>
    </source>
</evidence>
<gene>
    <name evidence="1" type="ORF">ACFP1F_07220</name>
</gene>
<reference evidence="2" key="1">
    <citation type="journal article" date="2019" name="Int. J. Syst. Evol. Microbiol.">
        <title>The Global Catalogue of Microorganisms (GCM) 10K type strain sequencing project: providing services to taxonomists for standard genome sequencing and annotation.</title>
        <authorList>
            <consortium name="The Broad Institute Genomics Platform"/>
            <consortium name="The Broad Institute Genome Sequencing Center for Infectious Disease"/>
            <person name="Wu L."/>
            <person name="Ma J."/>
        </authorList>
    </citation>
    <scope>NUCLEOTIDE SEQUENCE [LARGE SCALE GENOMIC DNA]</scope>
    <source>
        <strain evidence="2">CCM 8895</strain>
    </source>
</reference>
<proteinExistence type="predicted"/>
<dbReference type="EMBL" id="JBHSSN010000014">
    <property type="protein sequence ID" value="MFC6323523.1"/>
    <property type="molecule type" value="Genomic_DNA"/>
</dbReference>
<sequence>MIYNKDSSRAVRAYVQAHQGGVVEPVVTYKDFIDRTHELDSKIVGMKASDGTVITDYSNHTIARTFAAMHDGSHDNNKRIGVSVDDIKNDLQNGSVRKYARAQKYSGNHTHVVVSEKGNIITVSPGK</sequence>